<protein>
    <submittedName>
        <fullName evidence="2">Uncharacterized protein</fullName>
    </submittedName>
</protein>
<name>A0A8S1GZK6_9PELO</name>
<keyword evidence="3" id="KW-1185">Reference proteome</keyword>
<dbReference type="Proteomes" id="UP000835052">
    <property type="component" value="Unassembled WGS sequence"/>
</dbReference>
<keyword evidence="1" id="KW-0175">Coiled coil</keyword>
<feature type="coiled-coil region" evidence="1">
    <location>
        <begin position="56"/>
        <end position="83"/>
    </location>
</feature>
<accession>A0A8S1GZK6</accession>
<dbReference type="EMBL" id="CAJGYM010000009">
    <property type="protein sequence ID" value="CAD6188741.1"/>
    <property type="molecule type" value="Genomic_DNA"/>
</dbReference>
<reference evidence="2" key="1">
    <citation type="submission" date="2020-10" db="EMBL/GenBank/DDBJ databases">
        <authorList>
            <person name="Kikuchi T."/>
        </authorList>
    </citation>
    <scope>NUCLEOTIDE SEQUENCE</scope>
    <source>
        <strain evidence="2">NKZ352</strain>
    </source>
</reference>
<gene>
    <name evidence="2" type="ORF">CAUJ_LOCUS4660</name>
</gene>
<organism evidence="2 3">
    <name type="scientific">Caenorhabditis auriculariae</name>
    <dbReference type="NCBI Taxonomy" id="2777116"/>
    <lineage>
        <taxon>Eukaryota</taxon>
        <taxon>Metazoa</taxon>
        <taxon>Ecdysozoa</taxon>
        <taxon>Nematoda</taxon>
        <taxon>Chromadorea</taxon>
        <taxon>Rhabditida</taxon>
        <taxon>Rhabditina</taxon>
        <taxon>Rhabditomorpha</taxon>
        <taxon>Rhabditoidea</taxon>
        <taxon>Rhabditidae</taxon>
        <taxon>Peloderinae</taxon>
        <taxon>Caenorhabditis</taxon>
    </lineage>
</organism>
<proteinExistence type="predicted"/>
<comment type="caution">
    <text evidence="2">The sequence shown here is derived from an EMBL/GenBank/DDBJ whole genome shotgun (WGS) entry which is preliminary data.</text>
</comment>
<dbReference type="AlphaFoldDB" id="A0A8S1GZK6"/>
<evidence type="ECO:0000313" key="3">
    <source>
        <dbReference type="Proteomes" id="UP000835052"/>
    </source>
</evidence>
<evidence type="ECO:0000256" key="1">
    <source>
        <dbReference type="SAM" id="Coils"/>
    </source>
</evidence>
<sequence length="177" mass="19668">MQVYLPEYDFTDLEDEIDLPEMPQKKTKKRNIFVRTYRRVVNRMLAIFAGPPPEYFEDMRTLREAEAARAAELEEQARAAEDAEAVRLTEAALAAEATRLAEVDLAAEADLAAGAAKAAAEAKTAVDEAKFEDVEDEADEAEDTHVNDYYRGVAEDIENVSSVPSDDDVFALPLPRI</sequence>
<evidence type="ECO:0000313" key="2">
    <source>
        <dbReference type="EMBL" id="CAD6188741.1"/>
    </source>
</evidence>